<dbReference type="Gene3D" id="3.40.50.1820">
    <property type="entry name" value="alpha/beta hydrolase"/>
    <property type="match status" value="1"/>
</dbReference>
<gene>
    <name evidence="5" type="ORF">JW613_08310</name>
</gene>
<sequence>MAVDNDDVLTALRSAMKENARLRHREERSREPIAVVGMACRLPGGVNSPEELWQLVAEGRDAISGFPTDRGWDIDAVYHPDPSHPGTSYVRSGGFLSTATEFDPRFFGISRRDALAMDPQQRLLLEGVWEAFENAHIDPESMRGSRTGVFAGTMFQDYSYLTRANSEQVAGRWGLGTLGSFVSGRVAYTFGFQGPALTVDTACSSSLVATHLAIQSLRQGESTLAIAAGVTVMATPTVFIEFSRQRALSPDGRCRSFDTTADGTGFSDGLAILLLERLSDAQHNGHHIHALIPGSAINQDGASNGMTAPNGPAQQRTITQALKNAHLTPHDIDAIEAHGTATTLGDPIEAQALHNTYAPHRPTHQPLHLGSLKSNIGHTQAAAGIAGTIKMITALHHHTLPTTLHITQPTPKINWNNTPLTLLTTPQPWHPTPHRPRRAAISSFGASGTNAHLILQEPPNDTHDNTNTAATSSATRTSTTLRASTSTSTEPETETETETDTPIVWPLSAKTPTALTAQAQRLHHWLTQNPHHHPTHIAHTLTTRTQHPHRTTLIGHNHTQLTTALTHLTTKQPSPHVVPPARVRPGRIAFVVPAPRAQSLESVRGLLRSAGSAPAFVEQLERCAEALAPHTDWNLLEAVTDPAQAPALDRPEVFAPVLFAVQVSLAALWRAFGVQPEAVLAEPGGEPAASVIDGSRSLAEAARAVTGRVPEGDGGGDEPLKAAVGERVAQGFRAFVEISPQPSLSGTVTAALASTDCEPDEVHVTPPLAEGVEEADGFWRTLAEANVGGVRVEWSVLYAGRDTPRVELPTYAFQRQRYWFTETDSKPAAPAPRSEDEPDRRSGAFTTLLRRAHIEGTISDAVPVITGASRFRPSFSTVAELGEAAGSVLVADGAADPAVVCVPSFLAGSGPHQFALLASEFTPRLPVSALVLPGFGKSQPLPASWQVAVEAMARSALQAAAGRPLALVGHSVGGLVAQAITEQLESTGHRVEGVVMIDTYDIDKAEEREALFVWAMSEILHRDPTGLVVNDDNLMAMGAYLRLYEEWAPRGIEAPTLAVRATDPDAELNAPIDPTWKAADFAESLPADHFSVLESKAPLAARVLGDWFARLSDDNDSTRAAGPEHR</sequence>
<dbReference type="Gene3D" id="3.30.70.3290">
    <property type="match status" value="2"/>
</dbReference>
<dbReference type="PANTHER" id="PTHR43775">
    <property type="entry name" value="FATTY ACID SYNTHASE"/>
    <property type="match status" value="1"/>
</dbReference>
<keyword evidence="5" id="KW-0378">Hydrolase</keyword>
<feature type="region of interest" description="Disordered" evidence="3">
    <location>
        <begin position="453"/>
        <end position="500"/>
    </location>
</feature>
<feature type="domain" description="Ketosynthase family 3 (KS3)" evidence="4">
    <location>
        <begin position="30"/>
        <end position="457"/>
    </location>
</feature>
<feature type="compositionally biased region" description="Low complexity" evidence="3">
    <location>
        <begin position="465"/>
        <end position="490"/>
    </location>
</feature>
<dbReference type="SUPFAM" id="SSF53901">
    <property type="entry name" value="Thiolase-like"/>
    <property type="match status" value="1"/>
</dbReference>
<proteinExistence type="predicted"/>
<protein>
    <submittedName>
        <fullName evidence="5">Alpha/beta fold hydrolase</fullName>
    </submittedName>
</protein>
<dbReference type="EMBL" id="JAFFZM010000004">
    <property type="protein sequence ID" value="MBO8198308.1"/>
    <property type="molecule type" value="Genomic_DNA"/>
</dbReference>
<dbReference type="SMART" id="SM00827">
    <property type="entry name" value="PKS_AT"/>
    <property type="match status" value="1"/>
</dbReference>
<evidence type="ECO:0000259" key="4">
    <source>
        <dbReference type="PROSITE" id="PS52004"/>
    </source>
</evidence>
<dbReference type="PANTHER" id="PTHR43775:SF51">
    <property type="entry name" value="INACTIVE PHENOLPHTHIOCEROL SYNTHESIS POLYKETIDE SYNTHASE TYPE I PKS1-RELATED"/>
    <property type="match status" value="1"/>
</dbReference>
<keyword evidence="6" id="KW-1185">Reference proteome</keyword>
<dbReference type="Pfam" id="PF00109">
    <property type="entry name" value="ketoacyl-synt"/>
    <property type="match status" value="1"/>
</dbReference>
<dbReference type="SMART" id="SM00825">
    <property type="entry name" value="PKS_KS"/>
    <property type="match status" value="1"/>
</dbReference>
<dbReference type="InterPro" id="IPR016035">
    <property type="entry name" value="Acyl_Trfase/lysoPLipase"/>
</dbReference>
<dbReference type="InterPro" id="IPR032821">
    <property type="entry name" value="PKS_assoc"/>
</dbReference>
<dbReference type="InterPro" id="IPR001227">
    <property type="entry name" value="Ac_transferase_dom_sf"/>
</dbReference>
<dbReference type="Proteomes" id="UP000721954">
    <property type="component" value="Unassembled WGS sequence"/>
</dbReference>
<organism evidence="5 6">
    <name type="scientific">Streptomyces smyrnaeus</name>
    <dbReference type="NCBI Taxonomy" id="1387713"/>
    <lineage>
        <taxon>Bacteria</taxon>
        <taxon>Bacillati</taxon>
        <taxon>Actinomycetota</taxon>
        <taxon>Actinomycetes</taxon>
        <taxon>Kitasatosporales</taxon>
        <taxon>Streptomycetaceae</taxon>
        <taxon>Streptomyces</taxon>
    </lineage>
</organism>
<dbReference type="InterPro" id="IPR014031">
    <property type="entry name" value="Ketoacyl_synth_C"/>
</dbReference>
<dbReference type="SUPFAM" id="SSF53474">
    <property type="entry name" value="alpha/beta-Hydrolases"/>
    <property type="match status" value="1"/>
</dbReference>
<dbReference type="CDD" id="cd00833">
    <property type="entry name" value="PKS"/>
    <property type="match status" value="1"/>
</dbReference>
<dbReference type="Pfam" id="PF02801">
    <property type="entry name" value="Ketoacyl-synt_C"/>
    <property type="match status" value="1"/>
</dbReference>
<evidence type="ECO:0000313" key="6">
    <source>
        <dbReference type="Proteomes" id="UP000721954"/>
    </source>
</evidence>
<comment type="caution">
    <text evidence="5">The sequence shown here is derived from an EMBL/GenBank/DDBJ whole genome shotgun (WGS) entry which is preliminary data.</text>
</comment>
<dbReference type="InterPro" id="IPR020841">
    <property type="entry name" value="PKS_Beta-ketoAc_synthase_dom"/>
</dbReference>
<dbReference type="Gene3D" id="3.40.47.10">
    <property type="match status" value="1"/>
</dbReference>
<dbReference type="InterPro" id="IPR016039">
    <property type="entry name" value="Thiolase-like"/>
</dbReference>
<dbReference type="InterPro" id="IPR029058">
    <property type="entry name" value="AB_hydrolase_fold"/>
</dbReference>
<dbReference type="Pfam" id="PF00698">
    <property type="entry name" value="Acyl_transf_1"/>
    <property type="match status" value="1"/>
</dbReference>
<evidence type="ECO:0000256" key="2">
    <source>
        <dbReference type="ARBA" id="ARBA00023268"/>
    </source>
</evidence>
<dbReference type="GO" id="GO:0016787">
    <property type="term" value="F:hydrolase activity"/>
    <property type="evidence" value="ECO:0007669"/>
    <property type="project" value="UniProtKB-KW"/>
</dbReference>
<dbReference type="Pfam" id="PF16197">
    <property type="entry name" value="KAsynt_C_assoc"/>
    <property type="match status" value="1"/>
</dbReference>
<accession>A0ABS3XSM7</accession>
<evidence type="ECO:0000313" key="5">
    <source>
        <dbReference type="EMBL" id="MBO8198308.1"/>
    </source>
</evidence>
<dbReference type="Gene3D" id="3.40.366.10">
    <property type="entry name" value="Malonyl-Coenzyme A Acyl Carrier Protein, domain 2"/>
    <property type="match status" value="2"/>
</dbReference>
<reference evidence="5 6" key="1">
    <citation type="submission" date="2021-02" db="EMBL/GenBank/DDBJ databases">
        <title>Streptomyces spirodelae sp. nov., isolated from duckweed.</title>
        <authorList>
            <person name="Saimee Y."/>
            <person name="Duangmal K."/>
        </authorList>
    </citation>
    <scope>NUCLEOTIDE SEQUENCE [LARGE SCALE GENOMIC DNA]</scope>
    <source>
        <strain evidence="5 6">DSM 42105</strain>
    </source>
</reference>
<dbReference type="SUPFAM" id="SSF52151">
    <property type="entry name" value="FabD/lysophospholipase-like"/>
    <property type="match status" value="1"/>
</dbReference>
<dbReference type="InterPro" id="IPR014030">
    <property type="entry name" value="Ketoacyl_synth_N"/>
</dbReference>
<dbReference type="InterPro" id="IPR001031">
    <property type="entry name" value="Thioesterase"/>
</dbReference>
<name>A0ABS3XSM7_9ACTN</name>
<evidence type="ECO:0000256" key="1">
    <source>
        <dbReference type="ARBA" id="ARBA00022679"/>
    </source>
</evidence>
<dbReference type="InterPro" id="IPR014043">
    <property type="entry name" value="Acyl_transferase_dom"/>
</dbReference>
<dbReference type="Pfam" id="PF00975">
    <property type="entry name" value="Thioesterase"/>
    <property type="match status" value="1"/>
</dbReference>
<dbReference type="InterPro" id="IPR020802">
    <property type="entry name" value="TesA-like"/>
</dbReference>
<keyword evidence="2" id="KW-0511">Multifunctional enzyme</keyword>
<dbReference type="InterPro" id="IPR050091">
    <property type="entry name" value="PKS_NRPS_Biosynth_Enz"/>
</dbReference>
<keyword evidence="1" id="KW-0808">Transferase</keyword>
<dbReference type="PROSITE" id="PS52004">
    <property type="entry name" value="KS3_2"/>
    <property type="match status" value="1"/>
</dbReference>
<dbReference type="SMART" id="SM00824">
    <property type="entry name" value="PKS_TE"/>
    <property type="match status" value="1"/>
</dbReference>
<evidence type="ECO:0000256" key="3">
    <source>
        <dbReference type="SAM" id="MobiDB-lite"/>
    </source>
</evidence>